<name>A0A803PT28_CANSA</name>
<reference evidence="1" key="1">
    <citation type="submission" date="2018-11" db="EMBL/GenBank/DDBJ databases">
        <authorList>
            <person name="Grassa J C."/>
        </authorList>
    </citation>
    <scope>NUCLEOTIDE SEQUENCE [LARGE SCALE GENOMIC DNA]</scope>
</reference>
<dbReference type="Proteomes" id="UP000596661">
    <property type="component" value="Chromosome 6"/>
</dbReference>
<dbReference type="Gramene" id="evm.model.06.1093">
    <property type="protein sequence ID" value="cds.evm.model.06.1093"/>
    <property type="gene ID" value="evm.TU.06.1093"/>
</dbReference>
<evidence type="ECO:0000313" key="1">
    <source>
        <dbReference type="EnsemblPlants" id="cds.evm.model.06.1093"/>
    </source>
</evidence>
<organism evidence="1 2">
    <name type="scientific">Cannabis sativa</name>
    <name type="common">Hemp</name>
    <name type="synonym">Marijuana</name>
    <dbReference type="NCBI Taxonomy" id="3483"/>
    <lineage>
        <taxon>Eukaryota</taxon>
        <taxon>Viridiplantae</taxon>
        <taxon>Streptophyta</taxon>
        <taxon>Embryophyta</taxon>
        <taxon>Tracheophyta</taxon>
        <taxon>Spermatophyta</taxon>
        <taxon>Magnoliopsida</taxon>
        <taxon>eudicotyledons</taxon>
        <taxon>Gunneridae</taxon>
        <taxon>Pentapetalae</taxon>
        <taxon>rosids</taxon>
        <taxon>fabids</taxon>
        <taxon>Rosales</taxon>
        <taxon>Cannabaceae</taxon>
        <taxon>Cannabis</taxon>
    </lineage>
</organism>
<dbReference type="EnsemblPlants" id="evm.model.06.1093">
    <property type="protein sequence ID" value="cds.evm.model.06.1093"/>
    <property type="gene ID" value="evm.TU.06.1093"/>
</dbReference>
<protein>
    <submittedName>
        <fullName evidence="1">Uncharacterized protein</fullName>
    </submittedName>
</protein>
<sequence length="70" mass="7784">MANMEHSLSATTRSGPWYYAGTRPRIGELTIGEPHVDLREDLELAKVKEVVCQVVQTEEPHAVGCDVFSQ</sequence>
<evidence type="ECO:0000313" key="2">
    <source>
        <dbReference type="Proteomes" id="UP000596661"/>
    </source>
</evidence>
<dbReference type="EMBL" id="UZAU01000589">
    <property type="status" value="NOT_ANNOTATED_CDS"/>
    <property type="molecule type" value="Genomic_DNA"/>
</dbReference>
<proteinExistence type="predicted"/>
<keyword evidence="2" id="KW-1185">Reference proteome</keyword>
<reference evidence="1" key="2">
    <citation type="submission" date="2021-03" db="UniProtKB">
        <authorList>
            <consortium name="EnsemblPlants"/>
        </authorList>
    </citation>
    <scope>IDENTIFICATION</scope>
</reference>
<dbReference type="AlphaFoldDB" id="A0A803PT28"/>
<accession>A0A803PT28</accession>